<feature type="region of interest" description="Disordered" evidence="1">
    <location>
        <begin position="45"/>
        <end position="69"/>
    </location>
</feature>
<gene>
    <name evidence="3" type="ORF">E2F50_08960</name>
</gene>
<dbReference type="Gene3D" id="1.10.1220.10">
    <property type="entry name" value="Met repressor-like"/>
    <property type="match status" value="1"/>
</dbReference>
<dbReference type="SUPFAM" id="SSF47598">
    <property type="entry name" value="Ribbon-helix-helix"/>
    <property type="match status" value="1"/>
</dbReference>
<proteinExistence type="predicted"/>
<dbReference type="GO" id="GO:0003677">
    <property type="term" value="F:DNA binding"/>
    <property type="evidence" value="ECO:0007669"/>
    <property type="project" value="UniProtKB-KW"/>
</dbReference>
<keyword evidence="3" id="KW-0238">DNA-binding</keyword>
<dbReference type="InterPro" id="IPR010985">
    <property type="entry name" value="Ribbon_hlx_hlx"/>
</dbReference>
<accession>A0A4R5UJQ8</accession>
<dbReference type="AlphaFoldDB" id="A0A4R5UJQ8"/>
<sequence length="92" mass="10349">MDNTSAFNIRVPEPLKQQLVARAKENGRSLNMEIVQILKTAEPVAIEPEADAPGPKKRGRPKKEKTMTKAEMQARWRAKKKLAQQTKQQVAA</sequence>
<evidence type="ECO:0000259" key="2">
    <source>
        <dbReference type="Pfam" id="PF03869"/>
    </source>
</evidence>
<keyword evidence="4" id="KW-1185">Reference proteome</keyword>
<comment type="caution">
    <text evidence="3">The sequence shown here is derived from an EMBL/GenBank/DDBJ whole genome shotgun (WGS) entry which is preliminary data.</text>
</comment>
<evidence type="ECO:0000313" key="3">
    <source>
        <dbReference type="EMBL" id="TDK37024.1"/>
    </source>
</evidence>
<dbReference type="OrthoDB" id="6890552at2"/>
<dbReference type="EMBL" id="SMTL01000002">
    <property type="protein sequence ID" value="TDK37024.1"/>
    <property type="molecule type" value="Genomic_DNA"/>
</dbReference>
<reference evidence="3 4" key="1">
    <citation type="submission" date="2019-03" db="EMBL/GenBank/DDBJ databases">
        <title>Rhizobium sp. nov., an bacterium isolated from biocrust in Mu Us Desert.</title>
        <authorList>
            <person name="Lixiong L."/>
        </authorList>
    </citation>
    <scope>NUCLEOTIDE SEQUENCE [LARGE SCALE GENOMIC DNA]</scope>
    <source>
        <strain evidence="3 4">SPY-1</strain>
    </source>
</reference>
<dbReference type="GO" id="GO:0006355">
    <property type="term" value="P:regulation of DNA-templated transcription"/>
    <property type="evidence" value="ECO:0007669"/>
    <property type="project" value="InterPro"/>
</dbReference>
<protein>
    <submittedName>
        <fullName evidence="3">Arc family DNA-binding protein</fullName>
    </submittedName>
</protein>
<feature type="domain" description="Arc-like DNA binding" evidence="2">
    <location>
        <begin position="5"/>
        <end position="40"/>
    </location>
</feature>
<evidence type="ECO:0000256" key="1">
    <source>
        <dbReference type="SAM" id="MobiDB-lite"/>
    </source>
</evidence>
<name>A0A4R5UJQ8_9HYPH</name>
<dbReference type="RefSeq" id="WP_133315792.1">
    <property type="nucleotide sequence ID" value="NZ_SMTL01000002.1"/>
</dbReference>
<dbReference type="Pfam" id="PF03869">
    <property type="entry name" value="Arc"/>
    <property type="match status" value="1"/>
</dbReference>
<evidence type="ECO:0000313" key="4">
    <source>
        <dbReference type="Proteomes" id="UP000295238"/>
    </source>
</evidence>
<organism evidence="3 4">
    <name type="scientific">Rhizobium deserti</name>
    <dbReference type="NCBI Taxonomy" id="2547961"/>
    <lineage>
        <taxon>Bacteria</taxon>
        <taxon>Pseudomonadati</taxon>
        <taxon>Pseudomonadota</taxon>
        <taxon>Alphaproteobacteria</taxon>
        <taxon>Hyphomicrobiales</taxon>
        <taxon>Rhizobiaceae</taxon>
        <taxon>Rhizobium/Agrobacterium group</taxon>
        <taxon>Rhizobium</taxon>
    </lineage>
</organism>
<dbReference type="InterPro" id="IPR005569">
    <property type="entry name" value="Arc_DNA-bd_dom"/>
</dbReference>
<dbReference type="Proteomes" id="UP000295238">
    <property type="component" value="Unassembled WGS sequence"/>
</dbReference>
<dbReference type="InterPro" id="IPR013321">
    <property type="entry name" value="Arc_rbn_hlx_hlx"/>
</dbReference>